<dbReference type="GeneID" id="83714291"/>
<evidence type="ECO:0000256" key="4">
    <source>
        <dbReference type="ARBA" id="ARBA00022801"/>
    </source>
</evidence>
<dbReference type="AlphaFoldDB" id="A0A0F4HHV9"/>
<comment type="subunit">
    <text evidence="6">Heterooligomer composed of large and small subunits.</text>
</comment>
<evidence type="ECO:0000313" key="8">
    <source>
        <dbReference type="EMBL" id="AOR73744.1"/>
    </source>
</evidence>
<dbReference type="Proteomes" id="UP000236514">
    <property type="component" value="Unassembled WGS sequence"/>
</dbReference>
<comment type="function">
    <text evidence="6">Bidirectionally degrades single-stranded DNA into large acid-insoluble oligonucleotides, which are then degraded further into small acid-soluble oligonucleotides.</text>
</comment>
<keyword evidence="3 6" id="KW-0540">Nuclease</keyword>
<feature type="region of interest" description="Disordered" evidence="7">
    <location>
        <begin position="64"/>
        <end position="97"/>
    </location>
</feature>
<dbReference type="InterPro" id="IPR003761">
    <property type="entry name" value="Exonuc_VII_S"/>
</dbReference>
<dbReference type="SUPFAM" id="SSF116842">
    <property type="entry name" value="XseB-like"/>
    <property type="match status" value="1"/>
</dbReference>
<dbReference type="Proteomes" id="UP000503169">
    <property type="component" value="Chromosome"/>
</dbReference>
<organism evidence="8 12">
    <name type="scientific">Limosilactobacillus fermentum</name>
    <name type="common">Lactobacillus fermentum</name>
    <dbReference type="NCBI Taxonomy" id="1613"/>
    <lineage>
        <taxon>Bacteria</taxon>
        <taxon>Bacillati</taxon>
        <taxon>Bacillota</taxon>
        <taxon>Bacilli</taxon>
        <taxon>Lactobacillales</taxon>
        <taxon>Lactobacillaceae</taxon>
        <taxon>Limosilactobacillus</taxon>
    </lineage>
</organism>
<dbReference type="NCBIfam" id="TIGR01280">
    <property type="entry name" value="xseB"/>
    <property type="match status" value="1"/>
</dbReference>
<evidence type="ECO:0000313" key="9">
    <source>
        <dbReference type="EMBL" id="MPQ35190.1"/>
    </source>
</evidence>
<dbReference type="PANTHER" id="PTHR34137">
    <property type="entry name" value="EXODEOXYRIBONUCLEASE 7 SMALL SUBUNIT"/>
    <property type="match status" value="1"/>
</dbReference>
<dbReference type="InterPro" id="IPR037004">
    <property type="entry name" value="Exonuc_VII_ssu_sf"/>
</dbReference>
<dbReference type="EMBL" id="POTQ01000003">
    <property type="protein sequence ID" value="PNV58519.1"/>
    <property type="molecule type" value="Genomic_DNA"/>
</dbReference>
<comment type="similarity">
    <text evidence="1 6">Belongs to the XseB family.</text>
</comment>
<dbReference type="GO" id="GO:0005829">
    <property type="term" value="C:cytosol"/>
    <property type="evidence" value="ECO:0007669"/>
    <property type="project" value="TreeGrafter"/>
</dbReference>
<evidence type="ECO:0000313" key="13">
    <source>
        <dbReference type="Proteomes" id="UP000236514"/>
    </source>
</evidence>
<keyword evidence="2 6" id="KW-0963">Cytoplasm</keyword>
<dbReference type="GO" id="GO:0006308">
    <property type="term" value="P:DNA catabolic process"/>
    <property type="evidence" value="ECO:0007669"/>
    <property type="project" value="UniProtKB-UniRule"/>
</dbReference>
<accession>A0A0F4HHV9</accession>
<comment type="catalytic activity">
    <reaction evidence="6">
        <text>Exonucleolytic cleavage in either 5'- to 3'- or 3'- to 5'-direction to yield nucleoside 5'-phosphates.</text>
        <dbReference type="EC" id="3.1.11.6"/>
    </reaction>
</comment>
<dbReference type="EMBL" id="CP017151">
    <property type="protein sequence ID" value="AOR73744.1"/>
    <property type="molecule type" value="Genomic_DNA"/>
</dbReference>
<dbReference type="EC" id="3.1.11.6" evidence="6"/>
<feature type="compositionally biased region" description="Polar residues" evidence="7">
    <location>
        <begin position="77"/>
        <end position="88"/>
    </location>
</feature>
<evidence type="ECO:0000313" key="14">
    <source>
        <dbReference type="Proteomes" id="UP000466799"/>
    </source>
</evidence>
<reference evidence="9 14" key="3">
    <citation type="submission" date="2019-10" db="EMBL/GenBank/DDBJ databases">
        <title>Genome Sequencing and assembly of Lactobacillus fermentum I2, a lactic acid bacteria.</title>
        <authorList>
            <person name="Lopes L.S."/>
            <person name="Persinoti G.F."/>
            <person name="Riano-Pachon D.M."/>
            <person name="Labate C.A."/>
        </authorList>
    </citation>
    <scope>NUCLEOTIDE SEQUENCE [LARGE SCALE GENOMIC DNA]</scope>
    <source>
        <strain evidence="9 14">I2</strain>
    </source>
</reference>
<evidence type="ECO:0000313" key="10">
    <source>
        <dbReference type="EMBL" id="PNV58519.1"/>
    </source>
</evidence>
<dbReference type="EMBL" id="CP050919">
    <property type="protein sequence ID" value="QIX58929.1"/>
    <property type="molecule type" value="Genomic_DNA"/>
</dbReference>
<reference evidence="11 15" key="4">
    <citation type="submission" date="2020-04" db="EMBL/GenBank/DDBJ databases">
        <title>Novel strain L. Fermentum HFD1 producer antibacterial peptides.</title>
        <authorList>
            <person name="Ozhegov G.D."/>
            <person name="Pavlova A.S."/>
            <person name="Zhuravleva D.E."/>
            <person name="Gogoleva N.V."/>
            <person name="Shagimardanova E.I."/>
            <person name="Markelova M.I."/>
            <person name="Yarullina D.R."/>
            <person name="Kayumov A.R."/>
        </authorList>
    </citation>
    <scope>NUCLEOTIDE SEQUENCE [LARGE SCALE GENOMIC DNA]</scope>
    <source>
        <strain evidence="11 15">HFD1</strain>
    </source>
</reference>
<evidence type="ECO:0000256" key="5">
    <source>
        <dbReference type="ARBA" id="ARBA00022839"/>
    </source>
</evidence>
<dbReference type="Proteomes" id="UP000094714">
    <property type="component" value="Chromosome"/>
</dbReference>
<dbReference type="PATRIC" id="fig|1613.112.peg.281"/>
<dbReference type="Gene3D" id="1.10.287.1040">
    <property type="entry name" value="Exonuclease VII, small subunit"/>
    <property type="match status" value="1"/>
</dbReference>
<comment type="subcellular location">
    <subcellularLocation>
        <location evidence="6">Cytoplasm</location>
    </subcellularLocation>
</comment>
<proteinExistence type="inferred from homology"/>
<evidence type="ECO:0000256" key="7">
    <source>
        <dbReference type="SAM" id="MobiDB-lite"/>
    </source>
</evidence>
<dbReference type="SMR" id="A0A0F4HHV9"/>
<dbReference type="Proteomes" id="UP000466799">
    <property type="component" value="Unassembled WGS sequence"/>
</dbReference>
<reference evidence="8 12" key="1">
    <citation type="submission" date="2016-09" db="EMBL/GenBank/DDBJ databases">
        <title>Genome Sequence of the Lactobacillus fermentum strain NCC2970 (CNCM I-5068).</title>
        <authorList>
            <person name="Barretto C."/>
            <person name="Ngom-Bru C."/>
            <person name="Genevaz A."/>
            <person name="Fournier C."/>
            <person name="Moine D."/>
            <person name="Kassam M."/>
            <person name="Iltis A."/>
            <person name="Sagory-Zalkind P."/>
            <person name="Faucherand G."/>
            <person name="Descombes P."/>
            <person name="Duboux S."/>
        </authorList>
    </citation>
    <scope>NUCLEOTIDE SEQUENCE [LARGE SCALE GENOMIC DNA]</scope>
    <source>
        <strain evidence="8 12">NCC2970</strain>
    </source>
</reference>
<dbReference type="GO" id="GO:0008855">
    <property type="term" value="F:exodeoxyribonuclease VII activity"/>
    <property type="evidence" value="ECO:0007669"/>
    <property type="project" value="UniProtKB-UniRule"/>
</dbReference>
<keyword evidence="5 6" id="KW-0269">Exonuclease</keyword>
<evidence type="ECO:0000313" key="15">
    <source>
        <dbReference type="Proteomes" id="UP000503169"/>
    </source>
</evidence>
<evidence type="ECO:0000256" key="3">
    <source>
        <dbReference type="ARBA" id="ARBA00022722"/>
    </source>
</evidence>
<evidence type="ECO:0000256" key="6">
    <source>
        <dbReference type="HAMAP-Rule" id="MF_00337"/>
    </source>
</evidence>
<dbReference type="PANTHER" id="PTHR34137:SF1">
    <property type="entry name" value="EXODEOXYRIBONUCLEASE 7 SMALL SUBUNIT"/>
    <property type="match status" value="1"/>
</dbReference>
<dbReference type="Pfam" id="PF02609">
    <property type="entry name" value="Exonuc_VII_S"/>
    <property type="match status" value="1"/>
</dbReference>
<dbReference type="RefSeq" id="WP_003683813.1">
    <property type="nucleotide sequence ID" value="NZ_AP024320.1"/>
</dbReference>
<sequence>MASQPKSFEEQLAKLQEIVTKLQQGNVSLNDSIELFKEGMTLSNDLKGQLNEAETTLAQMMDENGQLHPAEEKGDDVSNNGVQNQGYKSQFLDGDVF</sequence>
<evidence type="ECO:0000313" key="11">
    <source>
        <dbReference type="EMBL" id="QIX58929.1"/>
    </source>
</evidence>
<gene>
    <name evidence="6 11" type="primary">xseB</name>
    <name evidence="10" type="ORF">C1Y38_02635</name>
    <name evidence="9" type="ORF">GC247_04630</name>
    <name evidence="11" type="ORF">HCY95_01367</name>
    <name evidence="8" type="ORF">LACFE_CDS0266</name>
</gene>
<reference evidence="10 13" key="2">
    <citation type="submission" date="2018-01" db="EMBL/GenBank/DDBJ databases">
        <title>Draft genome sequence of the feruloyl esterase-producing strain Lactobacillus fermentum CRL 1446, isolated from artisanal goat milk cheese.</title>
        <authorList>
            <person name="Abeijon Mukdsi M.C."/>
            <person name="Saavedra L."/>
            <person name="Gauffin Cano M.P."/>
            <person name="Hebert E.M."/>
            <person name="Medina R.B."/>
        </authorList>
    </citation>
    <scope>NUCLEOTIDE SEQUENCE [LARGE SCALE GENOMIC DNA]</scope>
    <source>
        <strain evidence="10 13">CRL 1446</strain>
    </source>
</reference>
<name>A0A0F4HHV9_LIMFE</name>
<keyword evidence="4 6" id="KW-0378">Hydrolase</keyword>
<protein>
    <recommendedName>
        <fullName evidence="6">Exodeoxyribonuclease 7 small subunit</fullName>
        <ecNumber evidence="6">3.1.11.6</ecNumber>
    </recommendedName>
    <alternativeName>
        <fullName evidence="6">Exodeoxyribonuclease VII small subunit</fullName>
        <shortName evidence="6">Exonuclease VII small subunit</shortName>
    </alternativeName>
</protein>
<dbReference type="NCBIfam" id="NF002138">
    <property type="entry name" value="PRK00977.1-2"/>
    <property type="match status" value="1"/>
</dbReference>
<evidence type="ECO:0000313" key="12">
    <source>
        <dbReference type="Proteomes" id="UP000094714"/>
    </source>
</evidence>
<dbReference type="GO" id="GO:0009318">
    <property type="term" value="C:exodeoxyribonuclease VII complex"/>
    <property type="evidence" value="ECO:0007669"/>
    <property type="project" value="UniProtKB-UniRule"/>
</dbReference>
<evidence type="ECO:0000256" key="1">
    <source>
        <dbReference type="ARBA" id="ARBA00009998"/>
    </source>
</evidence>
<dbReference type="HAMAP" id="MF_00337">
    <property type="entry name" value="Exonuc_7_S"/>
    <property type="match status" value="1"/>
</dbReference>
<evidence type="ECO:0000256" key="2">
    <source>
        <dbReference type="ARBA" id="ARBA00022490"/>
    </source>
</evidence>
<dbReference type="EMBL" id="WHJL01000024">
    <property type="protein sequence ID" value="MPQ35190.1"/>
    <property type="molecule type" value="Genomic_DNA"/>
</dbReference>